<evidence type="ECO:0000256" key="1">
    <source>
        <dbReference type="SAM" id="SignalP"/>
    </source>
</evidence>
<feature type="domain" description="SH3b" evidence="2">
    <location>
        <begin position="94"/>
        <end position="169"/>
    </location>
</feature>
<sequence length="432" mass="48344">MKKLFLPFVFLFSLLLTSCSDKVMGYSVVLWTIPEQQIKSGDIVPVYIKSNISHVYVIGTESGEKIEVALWQLTDPVKKGKVKNVAAKYADNAATYASVKLDGLPCRAEPVNTAKQVYRLRKGEVIKILYKGNGQAPMAGKTALEGDWYRILTDDGTMGWCFSYNLNLYETDAAGQRIGGAEIVVEEEADDRWKVITSNTWYPDYFRTMIDGGNIDLSLIHPLYKFTIDEEGKKVSLNTSEIHESWDYDGFTKTDENEYSLNGISMKIIYRRSNYIVLRYTDSSGKPQDLNFVTLSESVADIVNAEKTRRTQAYMQIWSHGPIFSSSSYGKISFNEDGTFRWTGFKLLVPSVIDAGTKSTGSASVKYSLSKDLAASYDGVLTMKFDGMSREVNFLYKLEDGALRLEDTTGASFSGSQLKSRGVSPVIVYMKK</sequence>
<reference evidence="4" key="1">
    <citation type="submission" date="2016-10" db="EMBL/GenBank/DDBJ databases">
        <authorList>
            <person name="Varghese N."/>
            <person name="Submissions S."/>
        </authorList>
    </citation>
    <scope>NUCLEOTIDE SEQUENCE [LARGE SCALE GENOMIC DNA]</scope>
    <source>
        <strain evidence="4">XBD1002</strain>
    </source>
</reference>
<accession>A0A1I3NBN5</accession>
<dbReference type="OrthoDB" id="350202at2"/>
<evidence type="ECO:0000313" key="3">
    <source>
        <dbReference type="EMBL" id="SFJ06290.1"/>
    </source>
</evidence>
<gene>
    <name evidence="3" type="ORF">SAMN04487775_11342</name>
</gene>
<name>A0A1I3NBN5_9SPIR</name>
<dbReference type="Proteomes" id="UP000182737">
    <property type="component" value="Unassembled WGS sequence"/>
</dbReference>
<dbReference type="Pfam" id="PF08239">
    <property type="entry name" value="SH3_3"/>
    <property type="match status" value="1"/>
</dbReference>
<feature type="chain" id="PRO_5010322261" evidence="1">
    <location>
        <begin position="19"/>
        <end position="432"/>
    </location>
</feature>
<feature type="signal peptide" evidence="1">
    <location>
        <begin position="1"/>
        <end position="18"/>
    </location>
</feature>
<keyword evidence="1" id="KW-0732">Signal</keyword>
<organism evidence="3 4">
    <name type="scientific">Treponema bryantii</name>
    <dbReference type="NCBI Taxonomy" id="163"/>
    <lineage>
        <taxon>Bacteria</taxon>
        <taxon>Pseudomonadati</taxon>
        <taxon>Spirochaetota</taxon>
        <taxon>Spirochaetia</taxon>
        <taxon>Spirochaetales</taxon>
        <taxon>Treponemataceae</taxon>
        <taxon>Treponema</taxon>
    </lineage>
</organism>
<keyword evidence="4" id="KW-1185">Reference proteome</keyword>
<dbReference type="AlphaFoldDB" id="A0A1I3NBN5"/>
<evidence type="ECO:0000259" key="2">
    <source>
        <dbReference type="PROSITE" id="PS51781"/>
    </source>
</evidence>
<dbReference type="Gene3D" id="2.30.30.40">
    <property type="entry name" value="SH3 Domains"/>
    <property type="match status" value="1"/>
</dbReference>
<dbReference type="EMBL" id="FORI01000013">
    <property type="protein sequence ID" value="SFJ06290.1"/>
    <property type="molecule type" value="Genomic_DNA"/>
</dbReference>
<protein>
    <submittedName>
        <fullName evidence="3">SH3 domain-containing protein</fullName>
    </submittedName>
</protein>
<dbReference type="RefSeq" id="WP_074933630.1">
    <property type="nucleotide sequence ID" value="NZ_FORI01000013.1"/>
</dbReference>
<dbReference type="PROSITE" id="PS51781">
    <property type="entry name" value="SH3B"/>
    <property type="match status" value="1"/>
</dbReference>
<evidence type="ECO:0000313" key="4">
    <source>
        <dbReference type="Proteomes" id="UP000182737"/>
    </source>
</evidence>
<dbReference type="PROSITE" id="PS51257">
    <property type="entry name" value="PROKAR_LIPOPROTEIN"/>
    <property type="match status" value="1"/>
</dbReference>
<dbReference type="InterPro" id="IPR003646">
    <property type="entry name" value="SH3-like_bac-type"/>
</dbReference>
<proteinExistence type="predicted"/>